<name>A0ABX0KES8_9PROT</name>
<evidence type="ECO:0000313" key="1">
    <source>
        <dbReference type="EMBL" id="NHO33618.1"/>
    </source>
</evidence>
<dbReference type="Proteomes" id="UP000615326">
    <property type="component" value="Unassembled WGS sequence"/>
</dbReference>
<protein>
    <recommendedName>
        <fullName evidence="3">DUF2946 domain-containing protein</fullName>
    </recommendedName>
</protein>
<sequence length="133" mass="13556">MRRMGGVGTGKRLATLLMHVVVLLAVMMAPGASARLPGTAGHRASPVMAMSCGAVGHGPVVMAHHAGRADGEHDRGGDDCCMQSACSATLPAGPLAVRVAERRATGVTYSGHPRVLLADFAAAPDLPPPRQMA</sequence>
<evidence type="ECO:0000313" key="2">
    <source>
        <dbReference type="Proteomes" id="UP000615326"/>
    </source>
</evidence>
<comment type="caution">
    <text evidence="1">The sequence shown here is derived from an EMBL/GenBank/DDBJ whole genome shotgun (WGS) entry which is preliminary data.</text>
</comment>
<dbReference type="EMBL" id="WOSW01000033">
    <property type="protein sequence ID" value="NHO33618.1"/>
    <property type="molecule type" value="Genomic_DNA"/>
</dbReference>
<proteinExistence type="predicted"/>
<gene>
    <name evidence="1" type="ORF">GOB84_13845</name>
</gene>
<keyword evidence="2" id="KW-1185">Reference proteome</keyword>
<evidence type="ECO:0008006" key="3">
    <source>
        <dbReference type="Google" id="ProtNLM"/>
    </source>
</evidence>
<accession>A0ABX0KES8</accession>
<reference evidence="1 2" key="1">
    <citation type="journal article" date="2020" name="Int. J. Syst. Evol. Microbiol.">
        <title>Novel acetic acid bacteria from cider fermentations: Acetobacter conturbans sp. nov. and Acetobacter fallax sp. nov.</title>
        <authorList>
            <person name="Sombolestani A.S."/>
            <person name="Cleenwerck I."/>
            <person name="Cnockaert M."/>
            <person name="Borremans W."/>
            <person name="Wieme A.D."/>
            <person name="De Vuyst L."/>
            <person name="Vandamme P."/>
        </authorList>
    </citation>
    <scope>NUCLEOTIDE SEQUENCE [LARGE SCALE GENOMIC DNA]</scope>
    <source>
        <strain evidence="1 2">LMG 1637</strain>
    </source>
</reference>
<organism evidence="1 2">
    <name type="scientific">Acetobacter fallax</name>
    <dbReference type="NCBI Taxonomy" id="1737473"/>
    <lineage>
        <taxon>Bacteria</taxon>
        <taxon>Pseudomonadati</taxon>
        <taxon>Pseudomonadota</taxon>
        <taxon>Alphaproteobacteria</taxon>
        <taxon>Acetobacterales</taxon>
        <taxon>Acetobacteraceae</taxon>
        <taxon>Acetobacter</taxon>
    </lineage>
</organism>